<dbReference type="EMBL" id="FMUS01000034">
    <property type="protein sequence ID" value="SCZ05929.1"/>
    <property type="molecule type" value="Genomic_DNA"/>
</dbReference>
<protein>
    <submittedName>
        <fullName evidence="1">Uncharacterized protein</fullName>
    </submittedName>
</protein>
<dbReference type="Proteomes" id="UP000198636">
    <property type="component" value="Unassembled WGS sequence"/>
</dbReference>
<dbReference type="AlphaFoldDB" id="A0A1G5L154"/>
<dbReference type="RefSeq" id="WP_091547059.1">
    <property type="nucleotide sequence ID" value="NZ_FMUS01000034.1"/>
</dbReference>
<accession>A0A1G5L154</accession>
<sequence length="137" mass="16272">MLIILTTTISLSSCSISVKEKNEILDLSEILYVFEELELHLKPQIEDNSYPYINEIKPNKFELLDGAIFIYVFKDKDLALDHDKIHKDFNQLVLNQKLYLYQIRNIVIIYCPQNEDPQKLIDEMDNKIREIVEYFSK</sequence>
<dbReference type="OrthoDB" id="2603804at2"/>
<organism evidence="1 2">
    <name type="scientific">Alkaliphilus peptidifermentans DSM 18978</name>
    <dbReference type="NCBI Taxonomy" id="1120976"/>
    <lineage>
        <taxon>Bacteria</taxon>
        <taxon>Bacillati</taxon>
        <taxon>Bacillota</taxon>
        <taxon>Clostridia</taxon>
        <taxon>Peptostreptococcales</taxon>
        <taxon>Natronincolaceae</taxon>
        <taxon>Alkaliphilus</taxon>
    </lineage>
</organism>
<reference evidence="1 2" key="1">
    <citation type="submission" date="2016-10" db="EMBL/GenBank/DDBJ databases">
        <authorList>
            <person name="de Groot N.N."/>
        </authorList>
    </citation>
    <scope>NUCLEOTIDE SEQUENCE [LARGE SCALE GENOMIC DNA]</scope>
    <source>
        <strain evidence="1 2">DSM 18978</strain>
    </source>
</reference>
<keyword evidence="2" id="KW-1185">Reference proteome</keyword>
<proteinExistence type="predicted"/>
<name>A0A1G5L154_9FIRM</name>
<gene>
    <name evidence="1" type="ORF">SAMN03080606_03913</name>
</gene>
<evidence type="ECO:0000313" key="1">
    <source>
        <dbReference type="EMBL" id="SCZ05929.1"/>
    </source>
</evidence>
<evidence type="ECO:0000313" key="2">
    <source>
        <dbReference type="Proteomes" id="UP000198636"/>
    </source>
</evidence>